<sequence length="82" mass="8802">MPVEMIGVGGRRDAGRHRIGDLGGLAGFARQRLDGRRNLRLGMFAQPLGGVGAQEGELALVGGLGRRRFLEPGKVRRLGVRL</sequence>
<organism evidence="1">
    <name type="scientific">Aurantimonas coralicida</name>
    <dbReference type="NCBI Taxonomy" id="182270"/>
    <lineage>
        <taxon>Bacteria</taxon>
        <taxon>Pseudomonadati</taxon>
        <taxon>Pseudomonadota</taxon>
        <taxon>Alphaproteobacteria</taxon>
        <taxon>Hyphomicrobiales</taxon>
        <taxon>Aurantimonadaceae</taxon>
        <taxon>Aurantimonas</taxon>
    </lineage>
</organism>
<accession>A0A0P0YYA5</accession>
<dbReference type="GO" id="GO:0016301">
    <property type="term" value="F:kinase activity"/>
    <property type="evidence" value="ECO:0007669"/>
    <property type="project" value="UniProtKB-KW"/>
</dbReference>
<dbReference type="AlphaFoldDB" id="A0A0P0YYA5"/>
<reference evidence="1" key="1">
    <citation type="journal article" date="2015" name="Proc. Natl. Acad. Sci. U.S.A.">
        <title>Bacterial clade with the ribosomal RNA operon on a small plasmid rather than the chromosome.</title>
        <authorList>
            <person name="Anda M."/>
            <person name="Ohtsubo Y."/>
            <person name="Okubo T."/>
            <person name="Sugawara M."/>
            <person name="Nagata Y."/>
            <person name="Tsuda M."/>
            <person name="Minamisawa K."/>
            <person name="Mitsui H."/>
        </authorList>
    </citation>
    <scope>NUCLEOTIDE SEQUENCE</scope>
    <source>
        <strain evidence="1">DSM 14790</strain>
    </source>
</reference>
<evidence type="ECO:0000313" key="1">
    <source>
        <dbReference type="EMBL" id="BAT26587.1"/>
    </source>
</evidence>
<proteinExistence type="predicted"/>
<dbReference type="EMBL" id="LC066372">
    <property type="protein sequence ID" value="BAT26587.1"/>
    <property type="molecule type" value="Genomic_DNA"/>
</dbReference>
<keyword evidence="1" id="KW-0808">Transferase</keyword>
<protein>
    <submittedName>
        <fullName evidence="1">Glutamate 5-kinase</fullName>
    </submittedName>
</protein>
<keyword evidence="1" id="KW-0418">Kinase</keyword>
<name>A0A0P0YYA5_9HYPH</name>